<sequence>MVRSIASAALVTLALLLLATSGDAQTACPCTASYAPVCNPSGDLFPNKQCAVDCEGQNPALLCPCFPPVEPAGTPATEPCIVTADWAPVCDDNGTQVGVNQASAVCAGYTAEQLSPCEPVQPLNEPANAPCACTFDYRPVCDCTGFVIAPNACSAECLGFDPEQFRPCAVPADKPNSSRAASTATNETCVCPLIYAPVCDQYGVEVAPSSCTAECQSIEYSSPCDNFSAFVQPDNLPQDSCMCTYEYAPVCAVGSQRQLGSNACDAQCKGYSEEQFESCFDPVLPETRGTTPECTICTLEYFPQCLRNGTVVGSNPCQATCAGFAGEFLPCAVVQSFEGDQQPLVPSVLRPPCRCTKEYNPQCHVSSGALVGNNECNALCNGYDAEEIEACGRDADGKPLVNAPIQKICACPLIEAPVCDSMGTELGANACVAECRGYEVGVFSEGNCDNPTTCDTPCTADYRPVCDAKGTELGSNACVAECRGYEESEFSEEYCSQSHLLLALLPEIAERKEECKCTKEYRPVCDSQGTIVGANPCTARCAGYSDDSFTPCIFLELDSNSTTRSGSVEEGALIRLANSTDVVDYQVLCVESPVLNVSRLCVSYNSSIGFSGTPENGSVEPPNDNDSSAVAGMRSVAWALALVFVMAVAQL</sequence>
<evidence type="ECO:0000313" key="4">
    <source>
        <dbReference type="EMBL" id="CAD9207498.1"/>
    </source>
</evidence>
<dbReference type="InterPro" id="IPR002350">
    <property type="entry name" value="Kazal_dom"/>
</dbReference>
<proteinExistence type="predicted"/>
<evidence type="ECO:0000259" key="2">
    <source>
        <dbReference type="PROSITE" id="PS51465"/>
    </source>
</evidence>
<dbReference type="EMBL" id="HBGG01018866">
    <property type="protein sequence ID" value="CAD9207497.1"/>
    <property type="molecule type" value="Transcribed_RNA"/>
</dbReference>
<dbReference type="PROSITE" id="PS51465">
    <property type="entry name" value="KAZAL_2"/>
    <property type="match status" value="1"/>
</dbReference>
<dbReference type="EMBL" id="HBGG01018867">
    <property type="protein sequence ID" value="CAD9207498.1"/>
    <property type="molecule type" value="Transcribed_RNA"/>
</dbReference>
<dbReference type="AlphaFoldDB" id="A0A6U1H972"/>
<feature type="chain" id="PRO_5035676967" description="Kazal-like domain-containing protein" evidence="1">
    <location>
        <begin position="25"/>
        <end position="651"/>
    </location>
</feature>
<reference evidence="4" key="1">
    <citation type="submission" date="2021-01" db="EMBL/GenBank/DDBJ databases">
        <authorList>
            <person name="Corre E."/>
            <person name="Pelletier E."/>
            <person name="Niang G."/>
            <person name="Scheremetjew M."/>
            <person name="Finn R."/>
            <person name="Kale V."/>
            <person name="Holt S."/>
            <person name="Cochrane G."/>
            <person name="Meng A."/>
            <person name="Brown T."/>
            <person name="Cohen L."/>
        </authorList>
    </citation>
    <scope>NUCLEOTIDE SEQUENCE</scope>
    <source>
        <strain evidence="4">PLY429</strain>
    </source>
</reference>
<feature type="signal peptide" evidence="1">
    <location>
        <begin position="1"/>
        <end position="24"/>
    </location>
</feature>
<keyword evidence="1" id="KW-0732">Signal</keyword>
<organism evidence="4">
    <name type="scientific">Tetraselmis chuii</name>
    <dbReference type="NCBI Taxonomy" id="63592"/>
    <lineage>
        <taxon>Eukaryota</taxon>
        <taxon>Viridiplantae</taxon>
        <taxon>Chlorophyta</taxon>
        <taxon>core chlorophytes</taxon>
        <taxon>Chlorodendrophyceae</taxon>
        <taxon>Chlorodendrales</taxon>
        <taxon>Chlorodendraceae</taxon>
        <taxon>Tetraselmis</taxon>
    </lineage>
</organism>
<accession>A0A6U1H972</accession>
<protein>
    <recommendedName>
        <fullName evidence="2">Kazal-like domain-containing protein</fullName>
    </recommendedName>
</protein>
<name>A0A6U1H972_9CHLO</name>
<feature type="domain" description="Kazal-like" evidence="2">
    <location>
        <begin position="509"/>
        <end position="554"/>
    </location>
</feature>
<evidence type="ECO:0000256" key="1">
    <source>
        <dbReference type="SAM" id="SignalP"/>
    </source>
</evidence>
<evidence type="ECO:0000313" key="3">
    <source>
        <dbReference type="EMBL" id="CAD9207497.1"/>
    </source>
</evidence>
<gene>
    <name evidence="3" type="ORF">TCHU04912_LOCUS9733</name>
    <name evidence="4" type="ORF">TCHU04912_LOCUS9734</name>
</gene>